<dbReference type="AlphaFoldDB" id="G5Q275"/>
<organism evidence="1 2">
    <name type="scientific">Salmonella enterica subsp. enterica serovar Montevideo str. S5-403</name>
    <dbReference type="NCBI Taxonomy" id="913242"/>
    <lineage>
        <taxon>Bacteria</taxon>
        <taxon>Pseudomonadati</taxon>
        <taxon>Pseudomonadota</taxon>
        <taxon>Gammaproteobacteria</taxon>
        <taxon>Enterobacterales</taxon>
        <taxon>Enterobacteriaceae</taxon>
        <taxon>Salmonella</taxon>
    </lineage>
</organism>
<name>G5Q275_SALMO</name>
<proteinExistence type="predicted"/>
<accession>G5Q275</accession>
<evidence type="ECO:0000313" key="2">
    <source>
        <dbReference type="Proteomes" id="UP000003221"/>
    </source>
</evidence>
<sequence length="41" mass="4295">MPDGIQCHPNSGNSLRTGIQCHPAWINQPGDTSQTAHAPGV</sequence>
<dbReference type="EMBL" id="AFCS01000504">
    <property type="protein sequence ID" value="EHC79669.1"/>
    <property type="molecule type" value="Genomic_DNA"/>
</dbReference>
<reference evidence="1 2" key="1">
    <citation type="journal article" date="2011" name="BMC Genomics">
        <title>Genome sequencing reveals diversification of virulence factor content and possible host adaptation in distinct subpopulations of Salmonella enterica.</title>
        <authorList>
            <person name="den Bakker H.C."/>
            <person name="Moreno Switt A.I."/>
            <person name="Govoni G."/>
            <person name="Cummings C.A."/>
            <person name="Ranieri M.L."/>
            <person name="Degoricija L."/>
            <person name="Hoelzer K."/>
            <person name="Rodriguez-Rivera L.D."/>
            <person name="Brown S."/>
            <person name="Bolchacova E."/>
            <person name="Furtado M.R."/>
            <person name="Wiedmann M."/>
        </authorList>
    </citation>
    <scope>NUCLEOTIDE SEQUENCE [LARGE SCALE GENOMIC DNA]</scope>
    <source>
        <strain evidence="1 2">S5-403</strain>
    </source>
</reference>
<protein>
    <submittedName>
        <fullName evidence="1">Uncharacterized protein</fullName>
    </submittedName>
</protein>
<comment type="caution">
    <text evidence="1">The sequence shown here is derived from an EMBL/GenBank/DDBJ whole genome shotgun (WGS) entry which is preliminary data.</text>
</comment>
<evidence type="ECO:0000313" key="1">
    <source>
        <dbReference type="EMBL" id="EHC79669.1"/>
    </source>
</evidence>
<gene>
    <name evidence="1" type="ORF">LTSEMON_2016</name>
</gene>
<dbReference type="Proteomes" id="UP000003221">
    <property type="component" value="Unassembled WGS sequence"/>
</dbReference>